<sequence>MDLLHSGLPESGSFEDILLKIARNAIGAELGYPEKILPDHPNLHCFGATFVTLSLNGDLRGCIGSLLPVRPLEEDIRENARNAAFRDPRFFPLAAHEWKFLKIGISLLSPPEELFFNNLDDLAEQISEKREGLFLKWEHRSATYLPEVWEMISDPGMFLEELLKKGHIPADAKPPGLRAFGYSSTVIKES</sequence>
<dbReference type="eggNOG" id="COG2078">
    <property type="taxonomic scope" value="Bacteria"/>
</dbReference>
<reference evidence="2 3" key="1">
    <citation type="journal article" date="2012" name="J. Bacteriol.">
        <title>Complete Genome Sequence of Leptospirillum ferrooxidans Strain C2-3, Isolated from a Fresh Volcanic Ash Deposit on the Island of Miyake, Japan.</title>
        <authorList>
            <person name="Fujimura R."/>
            <person name="Sato Y."/>
            <person name="Nishizawa T."/>
            <person name="Oshima K."/>
            <person name="Kim S.-W."/>
            <person name="Hattori M."/>
            <person name="Kamijo T."/>
            <person name="Ohta H."/>
        </authorList>
    </citation>
    <scope>NUCLEOTIDE SEQUENCE [LARGE SCALE GENOMIC DNA]</scope>
    <source>
        <strain evidence="2 3">C2-3</strain>
    </source>
</reference>
<dbReference type="PATRIC" id="fig|1162668.3.peg.201"/>
<feature type="domain" description="AMMECR1" evidence="1">
    <location>
        <begin position="13"/>
        <end position="190"/>
    </location>
</feature>
<dbReference type="Proteomes" id="UP000007382">
    <property type="component" value="Chromosome"/>
</dbReference>
<dbReference type="STRING" id="1162668.LFE_0170"/>
<dbReference type="AlphaFoldDB" id="I0IKU9"/>
<keyword evidence="3" id="KW-1185">Reference proteome</keyword>
<dbReference type="NCBIfam" id="TIGR04335">
    <property type="entry name" value="AmmeMemoSam_A"/>
    <property type="match status" value="1"/>
</dbReference>
<accession>I0IKU9</accession>
<dbReference type="PANTHER" id="PTHR13016:SF0">
    <property type="entry name" value="AMME SYNDROME CANDIDATE GENE 1 PROTEIN"/>
    <property type="match status" value="1"/>
</dbReference>
<dbReference type="PROSITE" id="PS51112">
    <property type="entry name" value="AMMECR1"/>
    <property type="match status" value="1"/>
</dbReference>
<evidence type="ECO:0000259" key="1">
    <source>
        <dbReference type="PROSITE" id="PS51112"/>
    </source>
</evidence>
<dbReference type="KEGG" id="lfc:LFE_0170"/>
<name>I0IKU9_LEPFC</name>
<dbReference type="InterPro" id="IPR002733">
    <property type="entry name" value="AMMECR1_domain"/>
</dbReference>
<dbReference type="InterPro" id="IPR027485">
    <property type="entry name" value="AMMECR1_N"/>
</dbReference>
<organism evidence="2 3">
    <name type="scientific">Leptospirillum ferrooxidans (strain C2-3)</name>
    <dbReference type="NCBI Taxonomy" id="1162668"/>
    <lineage>
        <taxon>Bacteria</taxon>
        <taxon>Pseudomonadati</taxon>
        <taxon>Nitrospirota</taxon>
        <taxon>Nitrospiria</taxon>
        <taxon>Nitrospirales</taxon>
        <taxon>Nitrospiraceae</taxon>
        <taxon>Leptospirillum</taxon>
    </lineage>
</organism>
<protein>
    <submittedName>
        <fullName evidence="2">Putative AMMECR1 domain protein</fullName>
    </submittedName>
</protein>
<dbReference type="PANTHER" id="PTHR13016">
    <property type="entry name" value="AMMECR1 HOMOLOG"/>
    <property type="match status" value="1"/>
</dbReference>
<dbReference type="HOGENOM" id="CLU_095686_0_0_0"/>
<dbReference type="Gene3D" id="3.30.700.20">
    <property type="entry name" value="Hypothetical protein ph0010, domain 1"/>
    <property type="match status" value="1"/>
</dbReference>
<dbReference type="InterPro" id="IPR023473">
    <property type="entry name" value="AMMECR1"/>
</dbReference>
<dbReference type="SUPFAM" id="SSF143447">
    <property type="entry name" value="AMMECR1-like"/>
    <property type="match status" value="1"/>
</dbReference>
<dbReference type="OrthoDB" id="9782820at2"/>
<reference evidence="3" key="2">
    <citation type="submission" date="2012-03" db="EMBL/GenBank/DDBJ databases">
        <title>The complete genome sequence of the pioneer microbe on fresh volcanic deposit, Leptospirillum ferrooxidans strain C2-3.</title>
        <authorList>
            <person name="Fujimura R."/>
            <person name="Sato Y."/>
            <person name="Nishizawa T."/>
            <person name="Nanba K."/>
            <person name="Oshima K."/>
            <person name="Hattori M."/>
            <person name="Kamijo T."/>
            <person name="Ohta H."/>
        </authorList>
    </citation>
    <scope>NUCLEOTIDE SEQUENCE [LARGE SCALE GENOMIC DNA]</scope>
    <source>
        <strain evidence="3">C2-3</strain>
    </source>
</reference>
<dbReference type="InterPro" id="IPR036071">
    <property type="entry name" value="AMMECR1_dom_sf"/>
</dbReference>
<dbReference type="EMBL" id="AP012342">
    <property type="protein sequence ID" value="BAM05898.1"/>
    <property type="molecule type" value="Genomic_DNA"/>
</dbReference>
<proteinExistence type="predicted"/>
<dbReference type="Pfam" id="PF01871">
    <property type="entry name" value="AMMECR1"/>
    <property type="match status" value="1"/>
</dbReference>
<evidence type="ECO:0000313" key="3">
    <source>
        <dbReference type="Proteomes" id="UP000007382"/>
    </source>
</evidence>
<dbReference type="RefSeq" id="WP_014448392.1">
    <property type="nucleotide sequence ID" value="NC_017094.1"/>
</dbReference>
<dbReference type="InterPro" id="IPR027623">
    <property type="entry name" value="AmmeMemoSam_A"/>
</dbReference>
<dbReference type="Gene3D" id="3.30.1490.150">
    <property type="entry name" value="Hypothetical protein ph0010, domain 2"/>
    <property type="match status" value="1"/>
</dbReference>
<gene>
    <name evidence="2" type="ordered locus">LFE_0170</name>
</gene>
<evidence type="ECO:0000313" key="2">
    <source>
        <dbReference type="EMBL" id="BAM05898.1"/>
    </source>
</evidence>